<dbReference type="SUPFAM" id="SSF52540">
    <property type="entry name" value="P-loop containing nucleoside triphosphate hydrolases"/>
    <property type="match status" value="2"/>
</dbReference>
<name>A0A5B0EEL1_9MICC</name>
<feature type="region of interest" description="Disordered" evidence="1">
    <location>
        <begin position="1374"/>
        <end position="1448"/>
    </location>
</feature>
<dbReference type="Gene3D" id="2.30.30.940">
    <property type="match status" value="1"/>
</dbReference>
<evidence type="ECO:0000256" key="1">
    <source>
        <dbReference type="SAM" id="MobiDB-lite"/>
    </source>
</evidence>
<dbReference type="SUPFAM" id="SSF55464">
    <property type="entry name" value="Origin of replication-binding domain, RBD-like"/>
    <property type="match status" value="1"/>
</dbReference>
<dbReference type="OrthoDB" id="4524286at2"/>
<accession>A0A5B0EEL1</accession>
<comment type="caution">
    <text evidence="3">The sequence shown here is derived from an EMBL/GenBank/DDBJ whole genome shotgun (WGS) entry which is preliminary data.</text>
</comment>
<dbReference type="NCBIfam" id="NF041492">
    <property type="entry name" value="MobF"/>
    <property type="match status" value="1"/>
</dbReference>
<proteinExistence type="predicted"/>
<sequence length="1448" mass="160835">MMTVHKLSAGDGYTYYTREVASGDELRSKDRQLGEYYHLSGYPPGQWGGRGTEHLEVYGNVTEQQMQLLYGEGLHPRYGETSELTGEPFEKDLGQRYKRFSQKEDVLQKRITTALGDFERLKHRAPDADERRRLRATAGAQYFRELHGRNPASKEELGRFVAQHMRPAAQAVAGFDLVFSPPKSVSYLWGVGGDEVRVAIERAHLQAVESTMAYLEDTAVYTRRGKNGVRQQDVAGGLIYTRFRHYDSRDGDPQLHDHVVVSNKVLGTDDKWGTLDGALLYQFNVAASEHYNRCVMENVCESLGVATTMRPMPGKRPVTEIAGIDVAAIEAASSRRGQIQSALGILVDRFRSEHGYEPNRKQMIHLSQQATLTTRADKKQGKPLAELVEGWQLKFGSGLHLPVGETALKQAQRARRHLGIRAHSTLFSLSEKALQDIAAQVVQRLESERAVWGEHHVQAEATRQLGALAGTRRLPDTLVFALTHTILERNCLCLTPDIPVPAPVAGAITAVHKYQKAKRKLYTSPTVLAAESDLLGAAQRTVIPVATHDHFTRILGQVEGWLDEGQRTVAEEFACSDRLLMVGIGPAGAGKTTAMRLVAHATQSAGGRILAVAPTAAAAALLGHEIGTEAMTLDAFVLGANEPSEHFVPLKPGDMLLLDEAGMVGTALFAQAVSLAAEHGAVIRAIGDDRQLGAIGCGGALRLIDQYEPAVRLETVHRFRHPDGTPNEEEATASLTLRQPPLLGTDDPWSYYWDHQRIMAGDTDLMEHHVFAGWQKDQNAGRRALMIAPSNALVGRLNDRAQAYRIQLGELNSGTSTELQNGARAYAGDVVVTRRNDRRLTVNRGHDFVKNNDVWTVTGIRDDGALDVQHRAHHGTTTLPAEYVRTHVELGYASTIHRAQGMTYDSSHALLSAGLDRAQGYVATSRGRYDNKIYVALETGEEAPEVLARIAANTAGNLSAHDTSTAERARSRSIEHLGAIHRDLVDQAREQRMRTLFATQAGSREAERYFRSTAWDAVAHHLGVAEDRGLHMPLLIQDALEVGEIESAHDRSAVMAWRVERLLESRKHVLAEANRPLKEVSTEHLEHLHDLALERRHSILEEPVGRQTAGLKPWRHRLYGHLGDDELIARIARTEDERERQIPSNPENKTQELTWELGRLRREQALRGTMPGAVHRAETLERERTSRIRGTGTILERINDELELRSLMDQREHETPKDLPEWFAPAEHLWKPETPAAWATQIQQYRGVVKREFTRVGAELAEKPPAWLTDLGPVPRRPDRRRDWCNLAAEIAAYRGTYNIPDSEPRLVPKEHRKNPIALDLKARATSLHKHSSLTTRPPLTPAERTADRLEAEQAAPGTAPTAAEEAIAELRRRRTGQRQPGAMPFTEQDAGKQTVAAAPPPHDEEDGPRTLRERLARLQETRARKARGTRRHDGPSAGPESEGPRLG</sequence>
<dbReference type="Proteomes" id="UP000323856">
    <property type="component" value="Unassembled WGS sequence"/>
</dbReference>
<dbReference type="Gene3D" id="3.40.50.300">
    <property type="entry name" value="P-loop containing nucleotide triphosphate hydrolases"/>
    <property type="match status" value="2"/>
</dbReference>
<protein>
    <submittedName>
        <fullName evidence="3">AAA family ATPase</fullName>
    </submittedName>
</protein>
<dbReference type="CDD" id="cd18809">
    <property type="entry name" value="SF1_C_RecD"/>
    <property type="match status" value="1"/>
</dbReference>
<dbReference type="Pfam" id="PF13604">
    <property type="entry name" value="AAA_30"/>
    <property type="match status" value="1"/>
</dbReference>
<evidence type="ECO:0000259" key="2">
    <source>
        <dbReference type="Pfam" id="PF08751"/>
    </source>
</evidence>
<dbReference type="Pfam" id="PF08751">
    <property type="entry name" value="TrwC"/>
    <property type="match status" value="1"/>
</dbReference>
<feature type="compositionally biased region" description="Basic and acidic residues" evidence="1">
    <location>
        <begin position="1408"/>
        <end position="1424"/>
    </location>
</feature>
<organism evidence="3 4">
    <name type="scientific">Paeniglutamicibacter gangotriensis</name>
    <dbReference type="NCBI Taxonomy" id="254787"/>
    <lineage>
        <taxon>Bacteria</taxon>
        <taxon>Bacillati</taxon>
        <taxon>Actinomycetota</taxon>
        <taxon>Actinomycetes</taxon>
        <taxon>Micrococcales</taxon>
        <taxon>Micrococcaceae</taxon>
        <taxon>Paeniglutamicibacter</taxon>
    </lineage>
</organism>
<evidence type="ECO:0000313" key="3">
    <source>
        <dbReference type="EMBL" id="KAA0977118.1"/>
    </source>
</evidence>
<dbReference type="InterPro" id="IPR027417">
    <property type="entry name" value="P-loop_NTPase"/>
</dbReference>
<gene>
    <name evidence="3" type="ORF">FQ154_09445</name>
</gene>
<feature type="domain" description="TrwC relaxase" evidence="2">
    <location>
        <begin position="9"/>
        <end position="392"/>
    </location>
</feature>
<evidence type="ECO:0000313" key="4">
    <source>
        <dbReference type="Proteomes" id="UP000323856"/>
    </source>
</evidence>
<dbReference type="EMBL" id="VOBL01000008">
    <property type="protein sequence ID" value="KAA0977118.1"/>
    <property type="molecule type" value="Genomic_DNA"/>
</dbReference>
<dbReference type="InterPro" id="IPR014862">
    <property type="entry name" value="TrwC"/>
</dbReference>
<reference evidence="3 4" key="1">
    <citation type="submission" date="2019-07" db="EMBL/GenBank/DDBJ databases">
        <title>Analysis of the biochemical properties, biological activity and biotechnological potential of siderophores and biosurfactants produced by Antarctic psychrotolerant bacteria.</title>
        <authorList>
            <person name="Styczynski M."/>
            <person name="Krucon T."/>
            <person name="Decewicz P."/>
            <person name="Dziewit L."/>
        </authorList>
    </citation>
    <scope>NUCLEOTIDE SEQUENCE [LARGE SCALE GENOMIC DNA]</scope>
    <source>
        <strain evidence="3 4">ANT_H27</strain>
    </source>
</reference>